<keyword evidence="1" id="KW-0175">Coiled coil</keyword>
<name>A0A498I3G8_MALDO</name>
<comment type="caution">
    <text evidence="3">The sequence shown here is derived from an EMBL/GenBank/DDBJ whole genome shotgun (WGS) entry which is preliminary data.</text>
</comment>
<dbReference type="InterPro" id="IPR040348">
    <property type="entry name" value="POLAR-like"/>
</dbReference>
<feature type="compositionally biased region" description="Basic residues" evidence="2">
    <location>
        <begin position="49"/>
        <end position="59"/>
    </location>
</feature>
<feature type="region of interest" description="Disordered" evidence="2">
    <location>
        <begin position="45"/>
        <end position="71"/>
    </location>
</feature>
<feature type="region of interest" description="Disordered" evidence="2">
    <location>
        <begin position="682"/>
        <end position="702"/>
    </location>
</feature>
<reference evidence="3 4" key="1">
    <citation type="submission" date="2018-10" db="EMBL/GenBank/DDBJ databases">
        <title>A high-quality apple genome assembly.</title>
        <authorList>
            <person name="Hu J."/>
        </authorList>
    </citation>
    <scope>NUCLEOTIDE SEQUENCE [LARGE SCALE GENOMIC DNA]</scope>
    <source>
        <strain evidence="4">cv. HFTH1</strain>
        <tissue evidence="3">Young leaf</tissue>
    </source>
</reference>
<evidence type="ECO:0000313" key="4">
    <source>
        <dbReference type="Proteomes" id="UP000290289"/>
    </source>
</evidence>
<sequence>MDLWVVAAAAGAGYLTKYWQNISKNGGTDGLLNFPFGDANLDKSESSRHPLHRLGHRKKVGDDVSNDSKKASDAYLSESSCGTEVASTSGYDGEKLGGLVKYKDCNVLSLSHMSPEYSGNENENGDGAWISHDIDDSTGATMPKSSSGERGSFRVPLRNKSSIRTERSYGHAIKPVNSLESCLMAQLYKERAEVEHLLTLPSLSSPSMRPLFVTDGNRIISRASGDHFRAQIGVEENKLHKEAYLETNENTCGFPPPPKLGYLDLPRKTKSKTGKGRKGKLSSASKLVNGKHLHSEGSLDGAVLLCLGISIGIISSFIANKREVDKLKDLLKQTENLVQDLEEELEMKDSVTVKEIANENYGAQDTCDSSLFCKAPNSFSTEQNMDKYDDKNSYDRKAEESSESISKIEAELEAELERLGLNMNTSIPERRSIDVAELDPNLMADFAQGELRADLVGGLSVGQPGSNEEASSTSTDHHCANYAVSPRELSLRLHEVIQSRLEERVQELEMALQNSQRKVQIAELKHKDSWRDLSDNQRHSAIHEITNSAEKCKTTEEPLVMNLSGEALDAYNEAYEELMKISESEGEDSPCPIFETFSAQSHGQTQSEEVNGSAGNFEFSKEETTGGDSPRQAFETFRIQSSGQTQSELVNGSVGDLAFSKEETIGDDSPCQVFETFRLQSPGQTQSDGLDGSAKHFGSSKEEAGGNDLLLFKSKASISDEEHISRVRRSKNSSVSGENSDDSDSEMEKQLIMQIVEKAKKGSPVVLNAQRWFRSIDEKVS</sequence>
<keyword evidence="4" id="KW-1185">Reference proteome</keyword>
<dbReference type="EMBL" id="RDQH01000340">
    <property type="protein sequence ID" value="RXH77439.1"/>
    <property type="molecule type" value="Genomic_DNA"/>
</dbReference>
<dbReference type="Proteomes" id="UP000290289">
    <property type="component" value="Chromosome 14"/>
</dbReference>
<dbReference type="Gramene" id="mRNA:MD14G0183600">
    <property type="protein sequence ID" value="mRNA:MD14G0183600"/>
    <property type="gene ID" value="MD14G0183600"/>
</dbReference>
<evidence type="ECO:0000313" key="3">
    <source>
        <dbReference type="EMBL" id="RXH77439.1"/>
    </source>
</evidence>
<feature type="coiled-coil region" evidence="1">
    <location>
        <begin position="324"/>
        <end position="351"/>
    </location>
</feature>
<protein>
    <submittedName>
        <fullName evidence="3">Uncharacterized protein</fullName>
    </submittedName>
</protein>
<feature type="compositionally biased region" description="Polar residues" evidence="2">
    <location>
        <begin position="138"/>
        <end position="149"/>
    </location>
</feature>
<dbReference type="GO" id="GO:0008356">
    <property type="term" value="P:asymmetric cell division"/>
    <property type="evidence" value="ECO:0007669"/>
    <property type="project" value="InterPro"/>
</dbReference>
<gene>
    <name evidence="3" type="ORF">DVH24_023713</name>
</gene>
<dbReference type="PANTHER" id="PTHR33476:SF7">
    <property type="entry name" value="EMB|CAB62613.1"/>
    <property type="match status" value="1"/>
</dbReference>
<feature type="coiled-coil region" evidence="1">
    <location>
        <begin position="391"/>
        <end position="418"/>
    </location>
</feature>
<accession>A0A498I3G8</accession>
<organism evidence="3 4">
    <name type="scientific">Malus domestica</name>
    <name type="common">Apple</name>
    <name type="synonym">Pyrus malus</name>
    <dbReference type="NCBI Taxonomy" id="3750"/>
    <lineage>
        <taxon>Eukaryota</taxon>
        <taxon>Viridiplantae</taxon>
        <taxon>Streptophyta</taxon>
        <taxon>Embryophyta</taxon>
        <taxon>Tracheophyta</taxon>
        <taxon>Spermatophyta</taxon>
        <taxon>Magnoliopsida</taxon>
        <taxon>eudicotyledons</taxon>
        <taxon>Gunneridae</taxon>
        <taxon>Pentapetalae</taxon>
        <taxon>rosids</taxon>
        <taxon>fabids</taxon>
        <taxon>Rosales</taxon>
        <taxon>Rosaceae</taxon>
        <taxon>Amygdaloideae</taxon>
        <taxon>Maleae</taxon>
        <taxon>Malus</taxon>
    </lineage>
</organism>
<proteinExistence type="predicted"/>
<dbReference type="OrthoDB" id="1701885at2759"/>
<feature type="coiled-coil region" evidence="1">
    <location>
        <begin position="498"/>
        <end position="525"/>
    </location>
</feature>
<feature type="compositionally biased region" description="Basic and acidic residues" evidence="2">
    <location>
        <begin position="60"/>
        <end position="71"/>
    </location>
</feature>
<feature type="region of interest" description="Disordered" evidence="2">
    <location>
        <begin position="723"/>
        <end position="749"/>
    </location>
</feature>
<dbReference type="AlphaFoldDB" id="A0A498I3G8"/>
<feature type="region of interest" description="Disordered" evidence="2">
    <location>
        <begin position="115"/>
        <end position="159"/>
    </location>
</feature>
<dbReference type="SMR" id="A0A498I3G8"/>
<dbReference type="PANTHER" id="PTHR33476">
    <property type="entry name" value="EMB|CAB62613.1"/>
    <property type="match status" value="1"/>
</dbReference>
<evidence type="ECO:0000256" key="2">
    <source>
        <dbReference type="SAM" id="MobiDB-lite"/>
    </source>
</evidence>
<evidence type="ECO:0000256" key="1">
    <source>
        <dbReference type="SAM" id="Coils"/>
    </source>
</evidence>